<comment type="caution">
    <text evidence="1">The sequence shown here is derived from an EMBL/GenBank/DDBJ whole genome shotgun (WGS) entry which is preliminary data.</text>
</comment>
<protein>
    <submittedName>
        <fullName evidence="1">Uncharacterized protein</fullName>
    </submittedName>
</protein>
<sequence length="63" mass="7214">MVCACYLSVKLLVFLLEQHYGLSLNDMFYQDEQVITQQIEQGAPVISTKNLSSVVHWPEEIIT</sequence>
<dbReference type="Pfam" id="PF06755">
    <property type="entry name" value="CbtA_toxin"/>
    <property type="match status" value="1"/>
</dbReference>
<proteinExistence type="predicted"/>
<dbReference type="InterPro" id="IPR009610">
    <property type="entry name" value="CbtA_toxin"/>
</dbReference>
<dbReference type="AlphaFoldDB" id="A0AB73P4U6"/>
<evidence type="ECO:0000313" key="2">
    <source>
        <dbReference type="Proteomes" id="UP000195840"/>
    </source>
</evidence>
<gene>
    <name evidence="1" type="ORF">CBW52_18985</name>
</gene>
<accession>A0AB73P4U6</accession>
<dbReference type="EMBL" id="NHOG01000025">
    <property type="protein sequence ID" value="OVZ78296.1"/>
    <property type="molecule type" value="Genomic_DNA"/>
</dbReference>
<name>A0AB73P4U6_YERKR</name>
<evidence type="ECO:0000313" key="1">
    <source>
        <dbReference type="EMBL" id="OVZ78296.1"/>
    </source>
</evidence>
<organism evidence="1 2">
    <name type="scientific">Yersinia kristensenii</name>
    <dbReference type="NCBI Taxonomy" id="28152"/>
    <lineage>
        <taxon>Bacteria</taxon>
        <taxon>Pseudomonadati</taxon>
        <taxon>Pseudomonadota</taxon>
        <taxon>Gammaproteobacteria</taxon>
        <taxon>Enterobacterales</taxon>
        <taxon>Yersiniaceae</taxon>
        <taxon>Yersinia</taxon>
    </lineage>
</organism>
<dbReference type="Proteomes" id="UP000195840">
    <property type="component" value="Unassembled WGS sequence"/>
</dbReference>
<reference evidence="1 2" key="1">
    <citation type="submission" date="2017-05" db="EMBL/GenBank/DDBJ databases">
        <title>Whole genome sequencing of Yersinia kristensenii.</title>
        <authorList>
            <person name="Campioni F."/>
        </authorList>
    </citation>
    <scope>NUCLEOTIDE SEQUENCE [LARGE SCALE GENOMIC DNA]</scope>
    <source>
        <strain evidence="1 2">CFSAN060538</strain>
    </source>
</reference>
<keyword evidence="2" id="KW-1185">Reference proteome</keyword>